<dbReference type="CDD" id="cd19821">
    <property type="entry name" value="Bbox1_BBX-like"/>
    <property type="match status" value="1"/>
</dbReference>
<feature type="compositionally biased region" description="Acidic residues" evidence="4">
    <location>
        <begin position="82"/>
        <end position="98"/>
    </location>
</feature>
<sequence length="159" mass="17666">MKRACELCKGVARMHCESDQASLCWDCDAKVHSANFLVARHSRNLLCHVCQSPTRWSASGSKLGPTVSVCQRCVNRRKRDEPGEEDEEEAPEEEELEENQVVPWPSPPPPPSEESYSSGDEPVGGDEVAVSRKLCRLENASTNYPCDDDRGCSSSHYRA</sequence>
<evidence type="ECO:0000313" key="6">
    <source>
        <dbReference type="EMBL" id="KAK4438567.1"/>
    </source>
</evidence>
<keyword evidence="7" id="KW-1185">Reference proteome</keyword>
<evidence type="ECO:0000256" key="1">
    <source>
        <dbReference type="ARBA" id="ARBA00022723"/>
    </source>
</evidence>
<comment type="caution">
    <text evidence="6">The sequence shown here is derived from an EMBL/GenBank/DDBJ whole genome shotgun (WGS) entry which is preliminary data.</text>
</comment>
<name>A0AAE1YYF9_9LAMI</name>
<feature type="domain" description="B box-type" evidence="5">
    <location>
        <begin position="1"/>
        <end position="46"/>
    </location>
</feature>
<protein>
    <recommendedName>
        <fullName evidence="5">B box-type domain-containing protein</fullName>
    </recommendedName>
</protein>
<accession>A0AAE1YYF9</accession>
<dbReference type="PANTHER" id="PTHR31717:SF60">
    <property type="entry name" value="B-BOX TYPE ZINC FINGER FAMILY PROTEIN"/>
    <property type="match status" value="1"/>
</dbReference>
<dbReference type="InterPro" id="IPR000315">
    <property type="entry name" value="Znf_B-box"/>
</dbReference>
<evidence type="ECO:0000256" key="4">
    <source>
        <dbReference type="SAM" id="MobiDB-lite"/>
    </source>
</evidence>
<dbReference type="InterPro" id="IPR049808">
    <property type="entry name" value="CONSTANS-like_Bbox1"/>
</dbReference>
<keyword evidence="3" id="KW-0862">Zinc</keyword>
<dbReference type="GO" id="GO:0008270">
    <property type="term" value="F:zinc ion binding"/>
    <property type="evidence" value="ECO:0007669"/>
    <property type="project" value="UniProtKB-KW"/>
</dbReference>
<dbReference type="AlphaFoldDB" id="A0AAE1YYF9"/>
<dbReference type="SMART" id="SM00336">
    <property type="entry name" value="BBOX"/>
    <property type="match status" value="1"/>
</dbReference>
<keyword evidence="1" id="KW-0479">Metal-binding</keyword>
<reference evidence="6" key="2">
    <citation type="journal article" date="2024" name="Plant">
        <title>Genomic evolution and insights into agronomic trait innovations of Sesamum species.</title>
        <authorList>
            <person name="Miao H."/>
            <person name="Wang L."/>
            <person name="Qu L."/>
            <person name="Liu H."/>
            <person name="Sun Y."/>
            <person name="Le M."/>
            <person name="Wang Q."/>
            <person name="Wei S."/>
            <person name="Zheng Y."/>
            <person name="Lin W."/>
            <person name="Duan Y."/>
            <person name="Cao H."/>
            <person name="Xiong S."/>
            <person name="Wang X."/>
            <person name="Wei L."/>
            <person name="Li C."/>
            <person name="Ma Q."/>
            <person name="Ju M."/>
            <person name="Zhao R."/>
            <person name="Li G."/>
            <person name="Mu C."/>
            <person name="Tian Q."/>
            <person name="Mei H."/>
            <person name="Zhang T."/>
            <person name="Gao T."/>
            <person name="Zhang H."/>
        </authorList>
    </citation>
    <scope>NUCLEOTIDE SEQUENCE</scope>
    <source>
        <strain evidence="6">3651</strain>
    </source>
</reference>
<dbReference type="PANTHER" id="PTHR31717">
    <property type="entry name" value="ZINC FINGER PROTEIN CONSTANS-LIKE 10"/>
    <property type="match status" value="1"/>
</dbReference>
<reference evidence="6" key="1">
    <citation type="submission" date="2020-06" db="EMBL/GenBank/DDBJ databases">
        <authorList>
            <person name="Li T."/>
            <person name="Hu X."/>
            <person name="Zhang T."/>
            <person name="Song X."/>
            <person name="Zhang H."/>
            <person name="Dai N."/>
            <person name="Sheng W."/>
            <person name="Hou X."/>
            <person name="Wei L."/>
        </authorList>
    </citation>
    <scope>NUCLEOTIDE SEQUENCE</scope>
    <source>
        <strain evidence="6">3651</strain>
        <tissue evidence="6">Leaf</tissue>
    </source>
</reference>
<proteinExistence type="predicted"/>
<evidence type="ECO:0000256" key="2">
    <source>
        <dbReference type="ARBA" id="ARBA00022771"/>
    </source>
</evidence>
<gene>
    <name evidence="6" type="ORF">Salat_0191200</name>
</gene>
<evidence type="ECO:0000313" key="7">
    <source>
        <dbReference type="Proteomes" id="UP001293254"/>
    </source>
</evidence>
<feature type="region of interest" description="Disordered" evidence="4">
    <location>
        <begin position="77"/>
        <end position="130"/>
    </location>
</feature>
<keyword evidence="2" id="KW-0863">Zinc-finger</keyword>
<dbReference type="Proteomes" id="UP001293254">
    <property type="component" value="Unassembled WGS sequence"/>
</dbReference>
<dbReference type="EMBL" id="JACGWO010000001">
    <property type="protein sequence ID" value="KAK4438567.1"/>
    <property type="molecule type" value="Genomic_DNA"/>
</dbReference>
<organism evidence="6 7">
    <name type="scientific">Sesamum alatum</name>
    <dbReference type="NCBI Taxonomy" id="300844"/>
    <lineage>
        <taxon>Eukaryota</taxon>
        <taxon>Viridiplantae</taxon>
        <taxon>Streptophyta</taxon>
        <taxon>Embryophyta</taxon>
        <taxon>Tracheophyta</taxon>
        <taxon>Spermatophyta</taxon>
        <taxon>Magnoliopsida</taxon>
        <taxon>eudicotyledons</taxon>
        <taxon>Gunneridae</taxon>
        <taxon>Pentapetalae</taxon>
        <taxon>asterids</taxon>
        <taxon>lamiids</taxon>
        <taxon>Lamiales</taxon>
        <taxon>Pedaliaceae</taxon>
        <taxon>Sesamum</taxon>
    </lineage>
</organism>
<evidence type="ECO:0000256" key="3">
    <source>
        <dbReference type="ARBA" id="ARBA00022833"/>
    </source>
</evidence>
<evidence type="ECO:0000259" key="5">
    <source>
        <dbReference type="SMART" id="SM00336"/>
    </source>
</evidence>